<protein>
    <submittedName>
        <fullName evidence="1">Uncharacterized protein</fullName>
    </submittedName>
</protein>
<evidence type="ECO:0000313" key="2">
    <source>
        <dbReference type="Proteomes" id="UP000183567"/>
    </source>
</evidence>
<reference evidence="1 2" key="1">
    <citation type="submission" date="2016-03" db="EMBL/GenBank/DDBJ databases">
        <title>Comparative genomics of the ectomycorrhizal sister species Rhizopogon vinicolor and Rhizopogon vesiculosus (Basidiomycota: Boletales) reveals a divergence of the mating type B locus.</title>
        <authorList>
            <person name="Mujic A.B."/>
            <person name="Kuo A."/>
            <person name="Tritt A."/>
            <person name="Lipzen A."/>
            <person name="Chen C."/>
            <person name="Johnson J."/>
            <person name="Sharma A."/>
            <person name="Barry K."/>
            <person name="Grigoriev I.V."/>
            <person name="Spatafora J.W."/>
        </authorList>
    </citation>
    <scope>NUCLEOTIDE SEQUENCE [LARGE SCALE GENOMIC DNA]</scope>
    <source>
        <strain evidence="1 2">AM-OR11-056</strain>
    </source>
</reference>
<comment type="caution">
    <text evidence="1">The sequence shown here is derived from an EMBL/GenBank/DDBJ whole genome shotgun (WGS) entry which is preliminary data.</text>
</comment>
<dbReference type="AlphaFoldDB" id="A0A1J8QXT1"/>
<dbReference type="Proteomes" id="UP000183567">
    <property type="component" value="Unassembled WGS sequence"/>
</dbReference>
<accession>A0A1J8QXT1</accession>
<gene>
    <name evidence="1" type="ORF">AZE42_05888</name>
</gene>
<proteinExistence type="predicted"/>
<dbReference type="EMBL" id="LVVM01001563">
    <property type="protein sequence ID" value="OJA18296.1"/>
    <property type="molecule type" value="Genomic_DNA"/>
</dbReference>
<organism evidence="1 2">
    <name type="scientific">Rhizopogon vesiculosus</name>
    <dbReference type="NCBI Taxonomy" id="180088"/>
    <lineage>
        <taxon>Eukaryota</taxon>
        <taxon>Fungi</taxon>
        <taxon>Dikarya</taxon>
        <taxon>Basidiomycota</taxon>
        <taxon>Agaricomycotina</taxon>
        <taxon>Agaricomycetes</taxon>
        <taxon>Agaricomycetidae</taxon>
        <taxon>Boletales</taxon>
        <taxon>Suillineae</taxon>
        <taxon>Rhizopogonaceae</taxon>
        <taxon>Rhizopogon</taxon>
    </lineage>
</organism>
<evidence type="ECO:0000313" key="1">
    <source>
        <dbReference type="EMBL" id="OJA18296.1"/>
    </source>
</evidence>
<keyword evidence="2" id="KW-1185">Reference proteome</keyword>
<sequence length="76" mass="8601">MDSKYFLTKSIEHSVLIAVEWSREGGHSARLLDLLDFVAEGHETGKLADSRHHTVPSLQHAYLSTGFLGSLEWQHR</sequence>
<name>A0A1J8QXT1_9AGAM</name>